<dbReference type="Gene3D" id="3.30.300.30">
    <property type="match status" value="1"/>
</dbReference>
<evidence type="ECO:0000256" key="8">
    <source>
        <dbReference type="ARBA" id="ARBA00023143"/>
    </source>
</evidence>
<protein>
    <recommendedName>
        <fullName evidence="9">Flagellar M-ring protein</fullName>
    </recommendedName>
</protein>
<dbReference type="NCBIfam" id="TIGR00206">
    <property type="entry name" value="fliF"/>
    <property type="match status" value="1"/>
</dbReference>
<dbReference type="PRINTS" id="PR01009">
    <property type="entry name" value="FLGMRINGFLIF"/>
</dbReference>
<evidence type="ECO:0000256" key="3">
    <source>
        <dbReference type="ARBA" id="ARBA00007971"/>
    </source>
</evidence>
<feature type="domain" description="Flagellar M-ring N-terminal" evidence="11">
    <location>
        <begin position="46"/>
        <end position="220"/>
    </location>
</feature>
<dbReference type="GO" id="GO:0003774">
    <property type="term" value="F:cytoskeletal motor activity"/>
    <property type="evidence" value="ECO:0007669"/>
    <property type="project" value="InterPro"/>
</dbReference>
<dbReference type="PIRSF" id="PIRSF004862">
    <property type="entry name" value="FliF"/>
    <property type="match status" value="1"/>
</dbReference>
<dbReference type="InterPro" id="IPR000067">
    <property type="entry name" value="FlgMring_FliF"/>
</dbReference>
<evidence type="ECO:0000259" key="12">
    <source>
        <dbReference type="Pfam" id="PF08345"/>
    </source>
</evidence>
<keyword evidence="5 10" id="KW-0812">Transmembrane</keyword>
<dbReference type="InterPro" id="IPR013556">
    <property type="entry name" value="Flag_M-ring_C"/>
</dbReference>
<keyword evidence="8 9" id="KW-0975">Bacterial flagellum</keyword>
<name>A0A519BB43_9DELT</name>
<comment type="caution">
    <text evidence="13">The sequence shown here is derived from an EMBL/GenBank/DDBJ whole genome shotgun (WGS) entry which is preliminary data.</text>
</comment>
<organism evidence="13 14">
    <name type="scientific">Candidatus Acidulodesulfobacterium ferriphilum</name>
    <dbReference type="NCBI Taxonomy" id="2597223"/>
    <lineage>
        <taxon>Bacteria</taxon>
        <taxon>Deltaproteobacteria</taxon>
        <taxon>Candidatus Acidulodesulfobacterales</taxon>
        <taxon>Candidatus Acidulodesulfobacterium</taxon>
    </lineage>
</organism>
<keyword evidence="13" id="KW-0966">Cell projection</keyword>
<accession>A0A519BB43</accession>
<evidence type="ECO:0000256" key="7">
    <source>
        <dbReference type="ARBA" id="ARBA00023136"/>
    </source>
</evidence>
<dbReference type="GO" id="GO:0009431">
    <property type="term" value="C:bacterial-type flagellum basal body, MS ring"/>
    <property type="evidence" value="ECO:0007669"/>
    <property type="project" value="InterPro"/>
</dbReference>
<sequence>MATSFKDFGSQLAKFYTELSIERKIVFSLLILAVAGAVYFTAIYAATPKYSVLYSNLNSSSASAIIDKLHSYSIPYKLSNQGKTILIPENKVYETRLKLASIGLPHQEGVGFSIFDKVQIGMTDFIQHVDYQRALQGELERTINELSQVKYSRVLIVLPRQSIFVSRRVPAKASVIVKLRPGMHLNKMQVNGIIHLVASAVEGLKPKNVTIVDTDGQVLSVPTKETFEYTVNQLTYVHKIEKNLEHKINSMLIPVVGEGNVNSKVYVKADFSKKTESKLTYDPNTTAIVSQQTYRSSSTGAVRPYGIPGAKSNLPPGKTPIPLAKPSVHTVRKDTTNYDVSKKIEKISYPAGTIKRIYASVLINGTYKEIKSPQGKISLQYIPRSSAEMSLFKSIVETAVGYSKASNDKVVVANIPFKKIHYAITPPPKKTLTAIIKSNLGEILKYAAILLGIALLIFFVLRPIIKYITAYESKQRGKTAEEERLEALTQIKQESVPKPEHNIKDVATNIVRTDPDAATNYVKNLLKETGREV</sequence>
<dbReference type="Proteomes" id="UP000320813">
    <property type="component" value="Unassembled WGS sequence"/>
</dbReference>
<evidence type="ECO:0000256" key="1">
    <source>
        <dbReference type="ARBA" id="ARBA00004117"/>
    </source>
</evidence>
<keyword evidence="13" id="KW-0969">Cilium</keyword>
<keyword evidence="6 10" id="KW-1133">Transmembrane helix</keyword>
<feature type="transmembrane region" description="Helical" evidence="10">
    <location>
        <begin position="443"/>
        <end position="465"/>
    </location>
</feature>
<evidence type="ECO:0000256" key="2">
    <source>
        <dbReference type="ARBA" id="ARBA00004651"/>
    </source>
</evidence>
<keyword evidence="13" id="KW-0282">Flagellum</keyword>
<feature type="domain" description="Flagellar M-ring C-terminal" evidence="12">
    <location>
        <begin position="252"/>
        <end position="417"/>
    </location>
</feature>
<comment type="subcellular location">
    <subcellularLocation>
        <location evidence="1 9">Bacterial flagellum basal body</location>
    </subcellularLocation>
    <subcellularLocation>
        <location evidence="2">Cell membrane</location>
        <topology evidence="2">Multi-pass membrane protein</topology>
    </subcellularLocation>
</comment>
<evidence type="ECO:0000259" key="11">
    <source>
        <dbReference type="Pfam" id="PF01514"/>
    </source>
</evidence>
<evidence type="ECO:0000256" key="6">
    <source>
        <dbReference type="ARBA" id="ARBA00022989"/>
    </source>
</evidence>
<dbReference type="InterPro" id="IPR043427">
    <property type="entry name" value="YscJ/FliF"/>
</dbReference>
<dbReference type="InterPro" id="IPR006182">
    <property type="entry name" value="FliF_N_dom"/>
</dbReference>
<gene>
    <name evidence="13" type="primary">fliF</name>
    <name evidence="13" type="ORF">EVJ47_04845</name>
</gene>
<proteinExistence type="inferred from homology"/>
<dbReference type="PANTHER" id="PTHR30046:SF0">
    <property type="entry name" value="FLAGELLAR M-RING PROTEIN"/>
    <property type="match status" value="1"/>
</dbReference>
<keyword evidence="4" id="KW-1003">Cell membrane</keyword>
<evidence type="ECO:0000313" key="13">
    <source>
        <dbReference type="EMBL" id="RZD14500.1"/>
    </source>
</evidence>
<comment type="function">
    <text evidence="9">The M ring may be actively involved in energy transduction.</text>
</comment>
<evidence type="ECO:0000256" key="4">
    <source>
        <dbReference type="ARBA" id="ARBA00022475"/>
    </source>
</evidence>
<dbReference type="PANTHER" id="PTHR30046">
    <property type="entry name" value="FLAGELLAR M-RING PROTEIN"/>
    <property type="match status" value="1"/>
</dbReference>
<dbReference type="InterPro" id="IPR045851">
    <property type="entry name" value="AMP-bd_C_sf"/>
</dbReference>
<keyword evidence="7 10" id="KW-0472">Membrane</keyword>
<dbReference type="GO" id="GO:0005886">
    <property type="term" value="C:plasma membrane"/>
    <property type="evidence" value="ECO:0007669"/>
    <property type="project" value="UniProtKB-SubCell"/>
</dbReference>
<reference evidence="13 14" key="1">
    <citation type="submission" date="2019-01" db="EMBL/GenBank/DDBJ databases">
        <title>Insights into ecological role of a new deltaproteobacterial order Candidatus Sinidesulfobacterales (Sva0485) by metagenomics and metatranscriptomics.</title>
        <authorList>
            <person name="Tan S."/>
            <person name="Liu J."/>
            <person name="Fang Y."/>
            <person name="Hedlund B.P."/>
            <person name="Lian Z.H."/>
            <person name="Huang L.Y."/>
            <person name="Li J.T."/>
            <person name="Huang L.N."/>
            <person name="Li W.J."/>
            <person name="Jiang H.C."/>
            <person name="Dong H.L."/>
            <person name="Shu W.S."/>
        </authorList>
    </citation>
    <scope>NUCLEOTIDE SEQUENCE [LARGE SCALE GENOMIC DNA]</scope>
    <source>
        <strain evidence="13">AP3</strain>
    </source>
</reference>
<dbReference type="Pfam" id="PF01514">
    <property type="entry name" value="YscJ_FliF"/>
    <property type="match status" value="1"/>
</dbReference>
<dbReference type="GO" id="GO:0071973">
    <property type="term" value="P:bacterial-type flagellum-dependent cell motility"/>
    <property type="evidence" value="ECO:0007669"/>
    <property type="project" value="InterPro"/>
</dbReference>
<comment type="similarity">
    <text evidence="3 9">Belongs to the FliF family.</text>
</comment>
<evidence type="ECO:0000313" key="14">
    <source>
        <dbReference type="Proteomes" id="UP000320813"/>
    </source>
</evidence>
<evidence type="ECO:0000256" key="5">
    <source>
        <dbReference type="ARBA" id="ARBA00022692"/>
    </source>
</evidence>
<dbReference type="EMBL" id="SGBD01000002">
    <property type="protein sequence ID" value="RZD14500.1"/>
    <property type="molecule type" value="Genomic_DNA"/>
</dbReference>
<evidence type="ECO:0000256" key="9">
    <source>
        <dbReference type="PIRNR" id="PIRNR004862"/>
    </source>
</evidence>
<dbReference type="AlphaFoldDB" id="A0A519BB43"/>
<dbReference type="Pfam" id="PF08345">
    <property type="entry name" value="YscJ_FliF_C"/>
    <property type="match status" value="1"/>
</dbReference>
<feature type="transmembrane region" description="Helical" evidence="10">
    <location>
        <begin position="25"/>
        <end position="46"/>
    </location>
</feature>
<evidence type="ECO:0000256" key="10">
    <source>
        <dbReference type="SAM" id="Phobius"/>
    </source>
</evidence>